<evidence type="ECO:0000313" key="1">
    <source>
        <dbReference type="EMBL" id="KAJ0080944.1"/>
    </source>
</evidence>
<comment type="caution">
    <text evidence="1">The sequence shown here is derived from an EMBL/GenBank/DDBJ whole genome shotgun (WGS) entry which is preliminary data.</text>
</comment>
<proteinExistence type="predicted"/>
<accession>A0ACC1A0H4</accession>
<sequence length="58" mass="6415">MSTDEVKIDMAPEIESHDKKDELMASPPQEQGAASKEGSSNEVVENETYLLQENADTF</sequence>
<evidence type="ECO:0000313" key="2">
    <source>
        <dbReference type="Proteomes" id="UP001164250"/>
    </source>
</evidence>
<dbReference type="EMBL" id="CM047908">
    <property type="protein sequence ID" value="KAJ0080944.1"/>
    <property type="molecule type" value="Genomic_DNA"/>
</dbReference>
<name>A0ACC1A0H4_9ROSI</name>
<organism evidence="1 2">
    <name type="scientific">Pistacia atlantica</name>
    <dbReference type="NCBI Taxonomy" id="434234"/>
    <lineage>
        <taxon>Eukaryota</taxon>
        <taxon>Viridiplantae</taxon>
        <taxon>Streptophyta</taxon>
        <taxon>Embryophyta</taxon>
        <taxon>Tracheophyta</taxon>
        <taxon>Spermatophyta</taxon>
        <taxon>Magnoliopsida</taxon>
        <taxon>eudicotyledons</taxon>
        <taxon>Gunneridae</taxon>
        <taxon>Pentapetalae</taxon>
        <taxon>rosids</taxon>
        <taxon>malvids</taxon>
        <taxon>Sapindales</taxon>
        <taxon>Anacardiaceae</taxon>
        <taxon>Pistacia</taxon>
    </lineage>
</organism>
<gene>
    <name evidence="1" type="ORF">Patl1_11325</name>
</gene>
<keyword evidence="2" id="KW-1185">Reference proteome</keyword>
<protein>
    <submittedName>
        <fullName evidence="1">Uncharacterized protein</fullName>
    </submittedName>
</protein>
<dbReference type="Proteomes" id="UP001164250">
    <property type="component" value="Chromosome 12"/>
</dbReference>
<reference evidence="2" key="1">
    <citation type="journal article" date="2023" name="G3 (Bethesda)">
        <title>Genome assembly and association tests identify interacting loci associated with vigor, precocity, and sex in interspecific pistachio rootstocks.</title>
        <authorList>
            <person name="Palmer W."/>
            <person name="Jacygrad E."/>
            <person name="Sagayaradj S."/>
            <person name="Cavanaugh K."/>
            <person name="Han R."/>
            <person name="Bertier L."/>
            <person name="Beede B."/>
            <person name="Kafkas S."/>
            <person name="Golino D."/>
            <person name="Preece J."/>
            <person name="Michelmore R."/>
        </authorList>
    </citation>
    <scope>NUCLEOTIDE SEQUENCE [LARGE SCALE GENOMIC DNA]</scope>
</reference>